<gene>
    <name evidence="2" type="ORF">Rhe02_12950</name>
</gene>
<dbReference type="Proteomes" id="UP000612899">
    <property type="component" value="Unassembled WGS sequence"/>
</dbReference>
<reference evidence="2" key="1">
    <citation type="submission" date="2021-01" db="EMBL/GenBank/DDBJ databases">
        <title>Whole genome shotgun sequence of Rhizocola hellebori NBRC 109834.</title>
        <authorList>
            <person name="Komaki H."/>
            <person name="Tamura T."/>
        </authorList>
    </citation>
    <scope>NUCLEOTIDE SEQUENCE</scope>
    <source>
        <strain evidence="2">NBRC 109834</strain>
    </source>
</reference>
<dbReference type="EMBL" id="BONY01000006">
    <property type="protein sequence ID" value="GIH03228.1"/>
    <property type="molecule type" value="Genomic_DNA"/>
</dbReference>
<evidence type="ECO:0000313" key="3">
    <source>
        <dbReference type="Proteomes" id="UP000612899"/>
    </source>
</evidence>
<name>A0A8J3Q3F8_9ACTN</name>
<accession>A0A8J3Q3F8</accession>
<evidence type="ECO:0000313" key="2">
    <source>
        <dbReference type="EMBL" id="GIH03228.1"/>
    </source>
</evidence>
<feature type="signal peptide" evidence="1">
    <location>
        <begin position="1"/>
        <end position="19"/>
    </location>
</feature>
<dbReference type="AlphaFoldDB" id="A0A8J3Q3F8"/>
<keyword evidence="1" id="KW-0732">Signal</keyword>
<organism evidence="2 3">
    <name type="scientific">Rhizocola hellebori</name>
    <dbReference type="NCBI Taxonomy" id="1392758"/>
    <lineage>
        <taxon>Bacteria</taxon>
        <taxon>Bacillati</taxon>
        <taxon>Actinomycetota</taxon>
        <taxon>Actinomycetes</taxon>
        <taxon>Micromonosporales</taxon>
        <taxon>Micromonosporaceae</taxon>
        <taxon>Rhizocola</taxon>
    </lineage>
</organism>
<comment type="caution">
    <text evidence="2">The sequence shown here is derived from an EMBL/GenBank/DDBJ whole genome shotgun (WGS) entry which is preliminary data.</text>
</comment>
<proteinExistence type="predicted"/>
<sequence length="182" mass="19813">MRFAVTVVTALAMAGCASKARPSEVSTTPFPTVKGVQVPARLGERSIRTEAAPPWDTPVSVESPFEIVTTHAYYGTADPGGDRMRLHVHVAKRVFTYDEFELILADVAGWPQKGELTDTVLPDQGGRGGKAKCGMVKLPDSGEALCGWQLPHHMVFVAWYEHTVTELVAELPAIRDEVEVRA</sequence>
<feature type="chain" id="PRO_5039324845" description="Lipoprotein" evidence="1">
    <location>
        <begin position="20"/>
        <end position="182"/>
    </location>
</feature>
<keyword evidence="3" id="KW-1185">Reference proteome</keyword>
<evidence type="ECO:0000256" key="1">
    <source>
        <dbReference type="SAM" id="SignalP"/>
    </source>
</evidence>
<dbReference type="PROSITE" id="PS51257">
    <property type="entry name" value="PROKAR_LIPOPROTEIN"/>
    <property type="match status" value="1"/>
</dbReference>
<protein>
    <recommendedName>
        <fullName evidence="4">Lipoprotein</fullName>
    </recommendedName>
</protein>
<evidence type="ECO:0008006" key="4">
    <source>
        <dbReference type="Google" id="ProtNLM"/>
    </source>
</evidence>